<dbReference type="RefSeq" id="WP_169159518.1">
    <property type="nucleotide sequence ID" value="NZ_JABBFW010000003.1"/>
</dbReference>
<keyword evidence="7 11" id="KW-0653">Protein transport</keyword>
<evidence type="ECO:0000313" key="12">
    <source>
        <dbReference type="EMBL" id="NML14612.1"/>
    </source>
</evidence>
<comment type="subcellular location">
    <subcellularLocation>
        <location evidence="1 11">Cell membrane</location>
        <topology evidence="1 11">Multi-pass membrane protein</topology>
    </subcellularLocation>
</comment>
<dbReference type="InterPro" id="IPR004692">
    <property type="entry name" value="SecG"/>
</dbReference>
<dbReference type="GO" id="GO:0005886">
    <property type="term" value="C:plasma membrane"/>
    <property type="evidence" value="ECO:0007669"/>
    <property type="project" value="UniProtKB-SubCell"/>
</dbReference>
<dbReference type="Pfam" id="PF03840">
    <property type="entry name" value="SecG"/>
    <property type="match status" value="1"/>
</dbReference>
<comment type="caution">
    <text evidence="12">The sequence shown here is derived from an EMBL/GenBank/DDBJ whole genome shotgun (WGS) entry which is preliminary data.</text>
</comment>
<organism evidence="12 13">
    <name type="scientific">Azohydromonas caseinilytica</name>
    <dbReference type="NCBI Taxonomy" id="2728836"/>
    <lineage>
        <taxon>Bacteria</taxon>
        <taxon>Pseudomonadati</taxon>
        <taxon>Pseudomonadota</taxon>
        <taxon>Betaproteobacteria</taxon>
        <taxon>Burkholderiales</taxon>
        <taxon>Sphaerotilaceae</taxon>
        <taxon>Azohydromonas</taxon>
    </lineage>
</organism>
<dbReference type="Proteomes" id="UP000574067">
    <property type="component" value="Unassembled WGS sequence"/>
</dbReference>
<keyword evidence="10 11" id="KW-0472">Membrane</keyword>
<proteinExistence type="inferred from homology"/>
<dbReference type="GO" id="GO:0015450">
    <property type="term" value="F:protein-transporting ATPase activity"/>
    <property type="evidence" value="ECO:0007669"/>
    <property type="project" value="UniProtKB-UniRule"/>
</dbReference>
<dbReference type="AlphaFoldDB" id="A0A848F5D8"/>
<dbReference type="GO" id="GO:0043952">
    <property type="term" value="P:protein transport by the Sec complex"/>
    <property type="evidence" value="ECO:0007669"/>
    <property type="project" value="TreeGrafter"/>
</dbReference>
<feature type="transmembrane region" description="Helical" evidence="11">
    <location>
        <begin position="54"/>
        <end position="76"/>
    </location>
</feature>
<evidence type="ECO:0000256" key="1">
    <source>
        <dbReference type="ARBA" id="ARBA00004651"/>
    </source>
</evidence>
<gene>
    <name evidence="12" type="primary">secG</name>
    <name evidence="12" type="ORF">HHL10_06430</name>
</gene>
<comment type="function">
    <text evidence="11">Involved in protein export. Participates in an early event of protein translocation.</text>
</comment>
<evidence type="ECO:0000256" key="3">
    <source>
        <dbReference type="ARBA" id="ARBA00017876"/>
    </source>
</evidence>
<evidence type="ECO:0000256" key="10">
    <source>
        <dbReference type="ARBA" id="ARBA00023136"/>
    </source>
</evidence>
<protein>
    <recommendedName>
        <fullName evidence="3 11">Protein-export membrane protein SecG</fullName>
    </recommendedName>
</protein>
<keyword evidence="9 11" id="KW-0811">Translocation</keyword>
<keyword evidence="5 11" id="KW-1003">Cell membrane</keyword>
<reference evidence="12 13" key="1">
    <citation type="submission" date="2020-04" db="EMBL/GenBank/DDBJ databases">
        <title>Azohydromonas sp. isolated from soil.</title>
        <authorList>
            <person name="Dahal R.H."/>
        </authorList>
    </citation>
    <scope>NUCLEOTIDE SEQUENCE [LARGE SCALE GENOMIC DNA]</scope>
    <source>
        <strain evidence="12 13">G-1-1-14</strain>
    </source>
</reference>
<dbReference type="GO" id="GO:0009306">
    <property type="term" value="P:protein secretion"/>
    <property type="evidence" value="ECO:0007669"/>
    <property type="project" value="UniProtKB-UniRule"/>
</dbReference>
<dbReference type="EMBL" id="JABBFW010000003">
    <property type="protein sequence ID" value="NML14612.1"/>
    <property type="molecule type" value="Genomic_DNA"/>
</dbReference>
<evidence type="ECO:0000256" key="11">
    <source>
        <dbReference type="RuleBase" id="RU365087"/>
    </source>
</evidence>
<evidence type="ECO:0000256" key="9">
    <source>
        <dbReference type="ARBA" id="ARBA00023010"/>
    </source>
</evidence>
<comment type="caution">
    <text evidence="11">Lacks conserved residue(s) required for the propagation of feature annotation.</text>
</comment>
<keyword evidence="8 11" id="KW-1133">Transmembrane helix</keyword>
<dbReference type="NCBIfam" id="TIGR00810">
    <property type="entry name" value="secG"/>
    <property type="match status" value="1"/>
</dbReference>
<dbReference type="PANTHER" id="PTHR34182">
    <property type="entry name" value="PROTEIN-EXPORT MEMBRANE PROTEIN SECG"/>
    <property type="match status" value="1"/>
</dbReference>
<dbReference type="PRINTS" id="PR01651">
    <property type="entry name" value="SECGEXPORT"/>
</dbReference>
<evidence type="ECO:0000256" key="5">
    <source>
        <dbReference type="ARBA" id="ARBA00022475"/>
    </source>
</evidence>
<keyword evidence="13" id="KW-1185">Reference proteome</keyword>
<accession>A0A848F5D8</accession>
<dbReference type="GO" id="GO:0065002">
    <property type="term" value="P:intracellular protein transmembrane transport"/>
    <property type="evidence" value="ECO:0007669"/>
    <property type="project" value="TreeGrafter"/>
</dbReference>
<evidence type="ECO:0000256" key="4">
    <source>
        <dbReference type="ARBA" id="ARBA00022448"/>
    </source>
</evidence>
<keyword evidence="6 11" id="KW-0812">Transmembrane</keyword>
<comment type="similarity">
    <text evidence="2 11">Belongs to the SecG family.</text>
</comment>
<name>A0A848F5D8_9BURK</name>
<evidence type="ECO:0000256" key="6">
    <source>
        <dbReference type="ARBA" id="ARBA00022692"/>
    </source>
</evidence>
<evidence type="ECO:0000256" key="7">
    <source>
        <dbReference type="ARBA" id="ARBA00022927"/>
    </source>
</evidence>
<sequence>MSIWFNIVLALQLLTALAMIGLVLVQHGKGADMGASFGSGASGSLFGATGSANFLSRSTAVCATVFFVCTLALAYLSGSRPEPVGNDASVLDRAVPAASAPAASAPAQIPGAIPPAVAPAVPAPIAPAASEAISR</sequence>
<evidence type="ECO:0000256" key="8">
    <source>
        <dbReference type="ARBA" id="ARBA00022989"/>
    </source>
</evidence>
<evidence type="ECO:0000256" key="2">
    <source>
        <dbReference type="ARBA" id="ARBA00008445"/>
    </source>
</evidence>
<dbReference type="PANTHER" id="PTHR34182:SF1">
    <property type="entry name" value="PROTEIN-EXPORT MEMBRANE PROTEIN SECG"/>
    <property type="match status" value="1"/>
</dbReference>
<evidence type="ECO:0000313" key="13">
    <source>
        <dbReference type="Proteomes" id="UP000574067"/>
    </source>
</evidence>
<keyword evidence="4 11" id="KW-0813">Transport</keyword>